<evidence type="ECO:0000313" key="2">
    <source>
        <dbReference type="EMBL" id="KAF5839655.1"/>
    </source>
</evidence>
<accession>A0ABQ7GYH8</accession>
<feature type="compositionally biased region" description="Low complexity" evidence="1">
    <location>
        <begin position="10"/>
        <end position="19"/>
    </location>
</feature>
<dbReference type="EMBL" id="MU069536">
    <property type="protein sequence ID" value="KAF5839655.1"/>
    <property type="molecule type" value="Genomic_DNA"/>
</dbReference>
<evidence type="ECO:0000313" key="3">
    <source>
        <dbReference type="Proteomes" id="UP000815325"/>
    </source>
</evidence>
<name>A0ABQ7GYH8_DUNSA</name>
<reference evidence="2" key="1">
    <citation type="submission" date="2017-08" db="EMBL/GenBank/DDBJ databases">
        <authorList>
            <person name="Polle J.E."/>
            <person name="Barry K."/>
            <person name="Cushman J."/>
            <person name="Schmutz J."/>
            <person name="Tran D."/>
            <person name="Hathwaick L.T."/>
            <person name="Yim W.C."/>
            <person name="Jenkins J."/>
            <person name="Mckie-Krisberg Z.M."/>
            <person name="Prochnik S."/>
            <person name="Lindquist E."/>
            <person name="Dockter R.B."/>
            <person name="Adam C."/>
            <person name="Molina H."/>
            <person name="Bunkerborg J."/>
            <person name="Jin E."/>
            <person name="Buchheim M."/>
            <person name="Magnuson J."/>
        </authorList>
    </citation>
    <scope>NUCLEOTIDE SEQUENCE</scope>
    <source>
        <strain evidence="2">CCAP 19/18</strain>
    </source>
</reference>
<evidence type="ECO:0000256" key="1">
    <source>
        <dbReference type="SAM" id="MobiDB-lite"/>
    </source>
</evidence>
<keyword evidence="3" id="KW-1185">Reference proteome</keyword>
<comment type="caution">
    <text evidence="2">The sequence shown here is derived from an EMBL/GenBank/DDBJ whole genome shotgun (WGS) entry which is preliminary data.</text>
</comment>
<evidence type="ECO:0008006" key="4">
    <source>
        <dbReference type="Google" id="ProtNLM"/>
    </source>
</evidence>
<dbReference type="Proteomes" id="UP000815325">
    <property type="component" value="Unassembled WGS sequence"/>
</dbReference>
<gene>
    <name evidence="2" type="ORF">DUNSADRAFT_206</name>
</gene>
<sequence length="111" mass="12384">MHVREAPTYQHQQEQQEQEQQPKRQRLHHRPAQAPLHPVQVAIRQGQGMASQEEAAHAEVAHECIQDASAILDAAATSRYTTESNTGRWQSTLGTAGVWRKSTCLDMCSGL</sequence>
<protein>
    <recommendedName>
        <fullName evidence="4">Encoded protein</fullName>
    </recommendedName>
</protein>
<organism evidence="2 3">
    <name type="scientific">Dunaliella salina</name>
    <name type="common">Green alga</name>
    <name type="synonym">Protococcus salinus</name>
    <dbReference type="NCBI Taxonomy" id="3046"/>
    <lineage>
        <taxon>Eukaryota</taxon>
        <taxon>Viridiplantae</taxon>
        <taxon>Chlorophyta</taxon>
        <taxon>core chlorophytes</taxon>
        <taxon>Chlorophyceae</taxon>
        <taxon>CS clade</taxon>
        <taxon>Chlamydomonadales</taxon>
        <taxon>Dunaliellaceae</taxon>
        <taxon>Dunaliella</taxon>
    </lineage>
</organism>
<feature type="region of interest" description="Disordered" evidence="1">
    <location>
        <begin position="1"/>
        <end position="35"/>
    </location>
</feature>
<proteinExistence type="predicted"/>